<name>A0A3R9P639_9BACT</name>
<dbReference type="RefSeq" id="WP_125419397.1">
    <property type="nucleotide sequence ID" value="NZ_RWIT01000003.1"/>
</dbReference>
<evidence type="ECO:0000256" key="1">
    <source>
        <dbReference type="SAM" id="SignalP"/>
    </source>
</evidence>
<dbReference type="Proteomes" id="UP000273500">
    <property type="component" value="Unassembled WGS sequence"/>
</dbReference>
<feature type="signal peptide" evidence="1">
    <location>
        <begin position="1"/>
        <end position="21"/>
    </location>
</feature>
<dbReference type="AlphaFoldDB" id="A0A3R9P639"/>
<evidence type="ECO:0000313" key="2">
    <source>
        <dbReference type="EMBL" id="RSK49542.1"/>
    </source>
</evidence>
<dbReference type="EMBL" id="RWIT01000003">
    <property type="protein sequence ID" value="RSK49542.1"/>
    <property type="molecule type" value="Genomic_DNA"/>
</dbReference>
<keyword evidence="1" id="KW-0732">Signal</keyword>
<feature type="chain" id="PRO_5018557096" evidence="1">
    <location>
        <begin position="22"/>
        <end position="65"/>
    </location>
</feature>
<organism evidence="2 3">
    <name type="scientific">Hymenobacter rigui</name>
    <dbReference type="NCBI Taxonomy" id="334424"/>
    <lineage>
        <taxon>Bacteria</taxon>
        <taxon>Pseudomonadati</taxon>
        <taxon>Bacteroidota</taxon>
        <taxon>Cytophagia</taxon>
        <taxon>Cytophagales</taxon>
        <taxon>Hymenobacteraceae</taxon>
        <taxon>Hymenobacter</taxon>
    </lineage>
</organism>
<gene>
    <name evidence="2" type="ORF">EI291_08610</name>
</gene>
<sequence length="65" mass="7207">MKTIFLAFFAVPLLSTTEASATSPVNLHTTTVAAAGKTGAAELPGWFKRKKRHHTPAYRRLRARR</sequence>
<reference evidence="2 3" key="1">
    <citation type="submission" date="2018-12" db="EMBL/GenBank/DDBJ databases">
        <authorList>
            <person name="Feng G."/>
            <person name="Zhu H."/>
        </authorList>
    </citation>
    <scope>NUCLEOTIDE SEQUENCE [LARGE SCALE GENOMIC DNA]</scope>
    <source>
        <strain evidence="2 3">KCTC 12533</strain>
    </source>
</reference>
<comment type="caution">
    <text evidence="2">The sequence shown here is derived from an EMBL/GenBank/DDBJ whole genome shotgun (WGS) entry which is preliminary data.</text>
</comment>
<proteinExistence type="predicted"/>
<protein>
    <submittedName>
        <fullName evidence="2">Uncharacterized protein</fullName>
    </submittedName>
</protein>
<keyword evidence="3" id="KW-1185">Reference proteome</keyword>
<evidence type="ECO:0000313" key="3">
    <source>
        <dbReference type="Proteomes" id="UP000273500"/>
    </source>
</evidence>
<accession>A0A3R9P639</accession>